<evidence type="ECO:0000313" key="2">
    <source>
        <dbReference type="Proteomes" id="UP000762676"/>
    </source>
</evidence>
<name>A0AAV4FCJ3_9GAST</name>
<dbReference type="Proteomes" id="UP000762676">
    <property type="component" value="Unassembled WGS sequence"/>
</dbReference>
<gene>
    <name evidence="1" type="ORF">ElyMa_005661100</name>
</gene>
<keyword evidence="2" id="KW-1185">Reference proteome</keyword>
<dbReference type="AlphaFoldDB" id="A0AAV4FCJ3"/>
<organism evidence="1 2">
    <name type="scientific">Elysia marginata</name>
    <dbReference type="NCBI Taxonomy" id="1093978"/>
    <lineage>
        <taxon>Eukaryota</taxon>
        <taxon>Metazoa</taxon>
        <taxon>Spiralia</taxon>
        <taxon>Lophotrochozoa</taxon>
        <taxon>Mollusca</taxon>
        <taxon>Gastropoda</taxon>
        <taxon>Heterobranchia</taxon>
        <taxon>Euthyneura</taxon>
        <taxon>Panpulmonata</taxon>
        <taxon>Sacoglossa</taxon>
        <taxon>Placobranchoidea</taxon>
        <taxon>Plakobranchidae</taxon>
        <taxon>Elysia</taxon>
    </lineage>
</organism>
<dbReference type="EMBL" id="BMAT01011341">
    <property type="protein sequence ID" value="GFR70771.1"/>
    <property type="molecule type" value="Genomic_DNA"/>
</dbReference>
<proteinExistence type="predicted"/>
<accession>A0AAV4FCJ3</accession>
<sequence>MAGAPLMQHFHLGASASPALMLQSVRAEARLPARDVSRSVARCIPMAGAPLMQHFHRGASASPALMLQSVRAETSLPVSHRCQARVFFSLVIVIQ</sequence>
<comment type="caution">
    <text evidence="1">The sequence shown here is derived from an EMBL/GenBank/DDBJ whole genome shotgun (WGS) entry which is preliminary data.</text>
</comment>
<evidence type="ECO:0000313" key="1">
    <source>
        <dbReference type="EMBL" id="GFR70771.1"/>
    </source>
</evidence>
<reference evidence="1 2" key="1">
    <citation type="journal article" date="2021" name="Elife">
        <title>Chloroplast acquisition without the gene transfer in kleptoplastic sea slugs, Plakobranchus ocellatus.</title>
        <authorList>
            <person name="Maeda T."/>
            <person name="Takahashi S."/>
            <person name="Yoshida T."/>
            <person name="Shimamura S."/>
            <person name="Takaki Y."/>
            <person name="Nagai Y."/>
            <person name="Toyoda A."/>
            <person name="Suzuki Y."/>
            <person name="Arimoto A."/>
            <person name="Ishii H."/>
            <person name="Satoh N."/>
            <person name="Nishiyama T."/>
            <person name="Hasebe M."/>
            <person name="Maruyama T."/>
            <person name="Minagawa J."/>
            <person name="Obokata J."/>
            <person name="Shigenobu S."/>
        </authorList>
    </citation>
    <scope>NUCLEOTIDE SEQUENCE [LARGE SCALE GENOMIC DNA]</scope>
</reference>
<protein>
    <submittedName>
        <fullName evidence="1">Uncharacterized protein</fullName>
    </submittedName>
</protein>